<evidence type="ECO:0000256" key="1">
    <source>
        <dbReference type="SAM" id="Phobius"/>
    </source>
</evidence>
<dbReference type="EMBL" id="LNIX01000005">
    <property type="protein sequence ID" value="OXA53678.1"/>
    <property type="molecule type" value="Genomic_DNA"/>
</dbReference>
<dbReference type="Proteomes" id="UP000198287">
    <property type="component" value="Unassembled WGS sequence"/>
</dbReference>
<keyword evidence="1" id="KW-1133">Transmembrane helix</keyword>
<dbReference type="InterPro" id="IPR001623">
    <property type="entry name" value="DnaJ_domain"/>
</dbReference>
<accession>A0A226E8P7</accession>
<keyword evidence="1" id="KW-0812">Transmembrane</keyword>
<evidence type="ECO:0000313" key="3">
    <source>
        <dbReference type="EMBL" id="OXA53678.1"/>
    </source>
</evidence>
<keyword evidence="1" id="KW-0472">Membrane</keyword>
<dbReference type="STRING" id="158441.A0A226E8P7"/>
<dbReference type="PROSITE" id="PS50076">
    <property type="entry name" value="DNAJ_2"/>
    <property type="match status" value="1"/>
</dbReference>
<dbReference type="Pfam" id="PF00226">
    <property type="entry name" value="DnaJ"/>
    <property type="match status" value="1"/>
</dbReference>
<sequence>MANHHELYDRLNVSIDSSPEQIRSTFHRLSRQCHPDRLGSQDLSEDERNARLQEYNNITEAHRILSNPETRVLYDSQGLDGIRRVGDRVHGRNFTNFKAGNYATNLTSTRLPSHFILLFGVICVLLISYLIPLRNTKFVPNPIIPRDMDLYDRFDKLLINLKRLKTQNFELSGKLADLENQVAVREKSEQIMNNTIATLHRLVGNLENHLTRISRSSENCEVTLNLLKEEVQTFKTNLEPKNSTTWTIGSFLGF</sequence>
<gene>
    <name evidence="3" type="ORF">Fcan01_10186</name>
</gene>
<reference evidence="3 4" key="1">
    <citation type="submission" date="2015-12" db="EMBL/GenBank/DDBJ databases">
        <title>The genome of Folsomia candida.</title>
        <authorList>
            <person name="Faddeeva A."/>
            <person name="Derks M.F."/>
            <person name="Anvar Y."/>
            <person name="Smit S."/>
            <person name="Van Straalen N."/>
            <person name="Roelofs D."/>
        </authorList>
    </citation>
    <scope>NUCLEOTIDE SEQUENCE [LARGE SCALE GENOMIC DNA]</scope>
    <source>
        <strain evidence="3 4">VU population</strain>
        <tissue evidence="3">Whole body</tissue>
    </source>
</reference>
<dbReference type="SUPFAM" id="SSF46565">
    <property type="entry name" value="Chaperone J-domain"/>
    <property type="match status" value="1"/>
</dbReference>
<evidence type="ECO:0000313" key="4">
    <source>
        <dbReference type="Proteomes" id="UP000198287"/>
    </source>
</evidence>
<dbReference type="InterPro" id="IPR036869">
    <property type="entry name" value="J_dom_sf"/>
</dbReference>
<dbReference type="SMART" id="SM00271">
    <property type="entry name" value="DnaJ"/>
    <property type="match status" value="1"/>
</dbReference>
<keyword evidence="4" id="KW-1185">Reference proteome</keyword>
<comment type="caution">
    <text evidence="3">The sequence shown here is derived from an EMBL/GenBank/DDBJ whole genome shotgun (WGS) entry which is preliminary data.</text>
</comment>
<dbReference type="PRINTS" id="PR00625">
    <property type="entry name" value="JDOMAIN"/>
</dbReference>
<protein>
    <submittedName>
        <fullName evidence="3">DnaJ subfamily A member 1</fullName>
    </submittedName>
</protein>
<feature type="domain" description="J" evidence="2">
    <location>
        <begin position="6"/>
        <end position="78"/>
    </location>
</feature>
<dbReference type="PANTHER" id="PTHR24074">
    <property type="entry name" value="CO-CHAPERONE PROTEIN DJLA"/>
    <property type="match status" value="1"/>
</dbReference>
<dbReference type="AlphaFoldDB" id="A0A226E8P7"/>
<dbReference type="CDD" id="cd06257">
    <property type="entry name" value="DnaJ"/>
    <property type="match status" value="1"/>
</dbReference>
<dbReference type="InterPro" id="IPR050817">
    <property type="entry name" value="DjlA_DnaK_co-chaperone"/>
</dbReference>
<feature type="transmembrane region" description="Helical" evidence="1">
    <location>
        <begin position="111"/>
        <end position="131"/>
    </location>
</feature>
<organism evidence="3 4">
    <name type="scientific">Folsomia candida</name>
    <name type="common">Springtail</name>
    <dbReference type="NCBI Taxonomy" id="158441"/>
    <lineage>
        <taxon>Eukaryota</taxon>
        <taxon>Metazoa</taxon>
        <taxon>Ecdysozoa</taxon>
        <taxon>Arthropoda</taxon>
        <taxon>Hexapoda</taxon>
        <taxon>Collembola</taxon>
        <taxon>Entomobryomorpha</taxon>
        <taxon>Isotomoidea</taxon>
        <taxon>Isotomidae</taxon>
        <taxon>Proisotominae</taxon>
        <taxon>Folsomia</taxon>
    </lineage>
</organism>
<name>A0A226E8P7_FOLCA</name>
<dbReference type="OrthoDB" id="445556at2759"/>
<evidence type="ECO:0000259" key="2">
    <source>
        <dbReference type="PROSITE" id="PS50076"/>
    </source>
</evidence>
<proteinExistence type="predicted"/>
<dbReference type="Gene3D" id="1.10.287.110">
    <property type="entry name" value="DnaJ domain"/>
    <property type="match status" value="1"/>
</dbReference>